<accession>A0A5C3P023</accession>
<keyword evidence="1" id="KW-0812">Transmembrane</keyword>
<protein>
    <submittedName>
        <fullName evidence="2">Uncharacterized protein</fullName>
    </submittedName>
</protein>
<dbReference type="EMBL" id="ML211427">
    <property type="protein sequence ID" value="TFK83036.1"/>
    <property type="molecule type" value="Genomic_DNA"/>
</dbReference>
<dbReference type="AlphaFoldDB" id="A0A5C3P023"/>
<sequence>MTRTSYLEPLVLVPLACSNMTVLIIAFPVNVYLVLPPASQGRSAGFRARKLTNSSAGRVAGWMTKSMHLIFGWPILPDTRWRFVVVAKKFLARVRLGRRVPFL</sequence>
<reference evidence="2 3" key="1">
    <citation type="journal article" date="2019" name="Nat. Ecol. Evol.">
        <title>Megaphylogeny resolves global patterns of mushroom evolution.</title>
        <authorList>
            <person name="Varga T."/>
            <person name="Krizsan K."/>
            <person name="Foldi C."/>
            <person name="Dima B."/>
            <person name="Sanchez-Garcia M."/>
            <person name="Sanchez-Ramirez S."/>
            <person name="Szollosi G.J."/>
            <person name="Szarkandi J.G."/>
            <person name="Papp V."/>
            <person name="Albert L."/>
            <person name="Andreopoulos W."/>
            <person name="Angelini C."/>
            <person name="Antonin V."/>
            <person name="Barry K.W."/>
            <person name="Bougher N.L."/>
            <person name="Buchanan P."/>
            <person name="Buyck B."/>
            <person name="Bense V."/>
            <person name="Catcheside P."/>
            <person name="Chovatia M."/>
            <person name="Cooper J."/>
            <person name="Damon W."/>
            <person name="Desjardin D."/>
            <person name="Finy P."/>
            <person name="Geml J."/>
            <person name="Haridas S."/>
            <person name="Hughes K."/>
            <person name="Justo A."/>
            <person name="Karasinski D."/>
            <person name="Kautmanova I."/>
            <person name="Kiss B."/>
            <person name="Kocsube S."/>
            <person name="Kotiranta H."/>
            <person name="LaButti K.M."/>
            <person name="Lechner B.E."/>
            <person name="Liimatainen K."/>
            <person name="Lipzen A."/>
            <person name="Lukacs Z."/>
            <person name="Mihaltcheva S."/>
            <person name="Morgado L.N."/>
            <person name="Niskanen T."/>
            <person name="Noordeloos M.E."/>
            <person name="Ohm R.A."/>
            <person name="Ortiz-Santana B."/>
            <person name="Ovrebo C."/>
            <person name="Racz N."/>
            <person name="Riley R."/>
            <person name="Savchenko A."/>
            <person name="Shiryaev A."/>
            <person name="Soop K."/>
            <person name="Spirin V."/>
            <person name="Szebenyi C."/>
            <person name="Tomsovsky M."/>
            <person name="Tulloss R.E."/>
            <person name="Uehling J."/>
            <person name="Grigoriev I.V."/>
            <person name="Vagvolgyi C."/>
            <person name="Papp T."/>
            <person name="Martin F.M."/>
            <person name="Miettinen O."/>
            <person name="Hibbett D.S."/>
            <person name="Nagy L.G."/>
        </authorList>
    </citation>
    <scope>NUCLEOTIDE SEQUENCE [LARGE SCALE GENOMIC DNA]</scope>
    <source>
        <strain evidence="2 3">HHB13444</strain>
    </source>
</reference>
<keyword evidence="1" id="KW-0472">Membrane</keyword>
<feature type="transmembrane region" description="Helical" evidence="1">
    <location>
        <begin position="12"/>
        <end position="35"/>
    </location>
</feature>
<evidence type="ECO:0000256" key="1">
    <source>
        <dbReference type="SAM" id="Phobius"/>
    </source>
</evidence>
<evidence type="ECO:0000313" key="3">
    <source>
        <dbReference type="Proteomes" id="UP000308197"/>
    </source>
</evidence>
<gene>
    <name evidence="2" type="ORF">K466DRAFT_276537</name>
</gene>
<keyword evidence="1" id="KW-1133">Transmembrane helix</keyword>
<proteinExistence type="predicted"/>
<evidence type="ECO:0000313" key="2">
    <source>
        <dbReference type="EMBL" id="TFK83036.1"/>
    </source>
</evidence>
<keyword evidence="3" id="KW-1185">Reference proteome</keyword>
<dbReference type="InParanoid" id="A0A5C3P023"/>
<dbReference type="Proteomes" id="UP000308197">
    <property type="component" value="Unassembled WGS sequence"/>
</dbReference>
<organism evidence="2 3">
    <name type="scientific">Polyporus arcularius HHB13444</name>
    <dbReference type="NCBI Taxonomy" id="1314778"/>
    <lineage>
        <taxon>Eukaryota</taxon>
        <taxon>Fungi</taxon>
        <taxon>Dikarya</taxon>
        <taxon>Basidiomycota</taxon>
        <taxon>Agaricomycotina</taxon>
        <taxon>Agaricomycetes</taxon>
        <taxon>Polyporales</taxon>
        <taxon>Polyporaceae</taxon>
        <taxon>Polyporus</taxon>
    </lineage>
</organism>
<name>A0A5C3P023_9APHY</name>